<comment type="caution">
    <text evidence="3">The sequence shown here is derived from an EMBL/GenBank/DDBJ whole genome shotgun (WGS) entry which is preliminary data.</text>
</comment>
<keyword evidence="1" id="KW-0808">Transferase</keyword>
<dbReference type="Pfam" id="PF13649">
    <property type="entry name" value="Methyltransf_25"/>
    <property type="match status" value="1"/>
</dbReference>
<dbReference type="AlphaFoldDB" id="W7YJA6"/>
<feature type="domain" description="Methyltransferase" evidence="2">
    <location>
        <begin position="49"/>
        <end position="143"/>
    </location>
</feature>
<dbReference type="PANTHER" id="PTHR43861:SF3">
    <property type="entry name" value="PUTATIVE (AFU_ORTHOLOGUE AFUA_2G14390)-RELATED"/>
    <property type="match status" value="1"/>
</dbReference>
<gene>
    <name evidence="3" type="ORF">JCM16418_1721</name>
</gene>
<organism evidence="3 4">
    <name type="scientific">Paenibacillus pini JCM 16418</name>
    <dbReference type="NCBI Taxonomy" id="1236976"/>
    <lineage>
        <taxon>Bacteria</taxon>
        <taxon>Bacillati</taxon>
        <taxon>Bacillota</taxon>
        <taxon>Bacilli</taxon>
        <taxon>Bacillales</taxon>
        <taxon>Paenibacillaceae</taxon>
        <taxon>Paenibacillus</taxon>
    </lineage>
</organism>
<protein>
    <recommendedName>
        <fullName evidence="2">Methyltransferase domain-containing protein</fullName>
    </recommendedName>
</protein>
<accession>W7YJA6</accession>
<sequence>MDGRNEVSSKFDEVAYAYDAQRRKLIPCFNDFYQTSVSLADTSVKRPNILDLGAGTGLFSSLLLEKYPEAEITLIDLSSKMLEVAESRLARYSNVNYVLDDYTNYIALDKYDLIVSALSIHHLSDSDKMKLYKNTLLNLKANGVFINADQVLGHTEAIDMMYRGDWKSKVEASSLSREEKDSAYERTKIDRMTPLQTQLNWLQDVGFDDVDCVYKYYNFVVMYGKKREDSH</sequence>
<dbReference type="EMBL" id="BAVZ01000004">
    <property type="protein sequence ID" value="GAF07693.1"/>
    <property type="molecule type" value="Genomic_DNA"/>
</dbReference>
<evidence type="ECO:0000256" key="1">
    <source>
        <dbReference type="ARBA" id="ARBA00022679"/>
    </source>
</evidence>
<dbReference type="RefSeq" id="WP_036647393.1">
    <property type="nucleotide sequence ID" value="NZ_BAVZ01000004.1"/>
</dbReference>
<dbReference type="InterPro" id="IPR029063">
    <property type="entry name" value="SAM-dependent_MTases_sf"/>
</dbReference>
<dbReference type="InterPro" id="IPR041698">
    <property type="entry name" value="Methyltransf_25"/>
</dbReference>
<dbReference type="PANTHER" id="PTHR43861">
    <property type="entry name" value="TRANS-ACONITATE 2-METHYLTRANSFERASE-RELATED"/>
    <property type="match status" value="1"/>
</dbReference>
<evidence type="ECO:0000313" key="4">
    <source>
        <dbReference type="Proteomes" id="UP000019364"/>
    </source>
</evidence>
<reference evidence="3 4" key="1">
    <citation type="journal article" date="2014" name="Genome Announc.">
        <title>Draft Genome Sequence of Paenibacillus pini JCM 16418T, Isolated from the Rhizosphere of Pine Tree.</title>
        <authorList>
            <person name="Yuki M."/>
            <person name="Oshima K."/>
            <person name="Suda W."/>
            <person name="Oshida Y."/>
            <person name="Kitamura K."/>
            <person name="Iida Y."/>
            <person name="Hattori M."/>
            <person name="Ohkuma M."/>
        </authorList>
    </citation>
    <scope>NUCLEOTIDE SEQUENCE [LARGE SCALE GENOMIC DNA]</scope>
    <source>
        <strain evidence="3 4">JCM 16418</strain>
    </source>
</reference>
<name>W7YJA6_9BACL</name>
<dbReference type="Gene3D" id="6.10.140.280">
    <property type="match status" value="1"/>
</dbReference>
<dbReference type="OrthoDB" id="465705at2"/>
<proteinExistence type="predicted"/>
<dbReference type="CDD" id="cd02440">
    <property type="entry name" value="AdoMet_MTases"/>
    <property type="match status" value="1"/>
</dbReference>
<dbReference type="Gene3D" id="3.40.50.150">
    <property type="entry name" value="Vaccinia Virus protein VP39"/>
    <property type="match status" value="1"/>
</dbReference>
<keyword evidence="4" id="KW-1185">Reference proteome</keyword>
<dbReference type="Proteomes" id="UP000019364">
    <property type="component" value="Unassembled WGS sequence"/>
</dbReference>
<evidence type="ECO:0000313" key="3">
    <source>
        <dbReference type="EMBL" id="GAF07693.1"/>
    </source>
</evidence>
<dbReference type="SUPFAM" id="SSF53335">
    <property type="entry name" value="S-adenosyl-L-methionine-dependent methyltransferases"/>
    <property type="match status" value="1"/>
</dbReference>
<dbReference type="STRING" id="1236976.JCM16418_1721"/>
<dbReference type="GO" id="GO:0016740">
    <property type="term" value="F:transferase activity"/>
    <property type="evidence" value="ECO:0007669"/>
    <property type="project" value="UniProtKB-KW"/>
</dbReference>
<evidence type="ECO:0000259" key="2">
    <source>
        <dbReference type="Pfam" id="PF13649"/>
    </source>
</evidence>
<dbReference type="eggNOG" id="COG2226">
    <property type="taxonomic scope" value="Bacteria"/>
</dbReference>